<sequence>MNKQIIIGTMVQGAFFSVNKKLAKYLGSNDAALILSHLIYLQEHFFQGKEFYQQQERIMEECNVSISALRIAMALLKKKGLLSVVKKGVPAKNFYLISMDALAEVLNTPDTSLQLDKNPTTSATDCIPPVGRIRRTSTTDSIPQRVYKNKANNTIVDKKENNTIKDILLRDKLLYIGTKIPSGYKDPEEYYLHLYTQNYGQGSI</sequence>
<name>A0A6J5KWM6_9CAUD</name>
<proteinExistence type="predicted"/>
<reference evidence="1" key="1">
    <citation type="submission" date="2020-04" db="EMBL/GenBank/DDBJ databases">
        <authorList>
            <person name="Chiriac C."/>
            <person name="Salcher M."/>
            <person name="Ghai R."/>
            <person name="Kavagutti S V."/>
        </authorList>
    </citation>
    <scope>NUCLEOTIDE SEQUENCE</scope>
</reference>
<protein>
    <recommendedName>
        <fullName evidence="2">Helix-turn-helix domain containing protein</fullName>
    </recommendedName>
</protein>
<evidence type="ECO:0008006" key="2">
    <source>
        <dbReference type="Google" id="ProtNLM"/>
    </source>
</evidence>
<gene>
    <name evidence="1" type="ORF">UFOVP54_105</name>
</gene>
<accession>A0A6J5KWM6</accession>
<organism evidence="1">
    <name type="scientific">uncultured Caudovirales phage</name>
    <dbReference type="NCBI Taxonomy" id="2100421"/>
    <lineage>
        <taxon>Viruses</taxon>
        <taxon>Duplodnaviria</taxon>
        <taxon>Heunggongvirae</taxon>
        <taxon>Uroviricota</taxon>
        <taxon>Caudoviricetes</taxon>
        <taxon>Peduoviridae</taxon>
        <taxon>Maltschvirus</taxon>
        <taxon>Maltschvirus maltsch</taxon>
    </lineage>
</organism>
<evidence type="ECO:0000313" key="1">
    <source>
        <dbReference type="EMBL" id="CAB4125303.1"/>
    </source>
</evidence>
<dbReference type="EMBL" id="LR796188">
    <property type="protein sequence ID" value="CAB4125303.1"/>
    <property type="molecule type" value="Genomic_DNA"/>
</dbReference>